<dbReference type="EMBL" id="KP795694">
    <property type="protein sequence ID" value="AKN40417.1"/>
    <property type="molecule type" value="Genomic_DNA"/>
</dbReference>
<proteinExistence type="predicted"/>
<evidence type="ECO:0000256" key="1">
    <source>
        <dbReference type="SAM" id="Phobius"/>
    </source>
</evidence>
<organism evidence="2">
    <name type="scientific">Vibrio splendidus</name>
    <dbReference type="NCBI Taxonomy" id="29497"/>
    <lineage>
        <taxon>Bacteria</taxon>
        <taxon>Pseudomonadati</taxon>
        <taxon>Pseudomonadota</taxon>
        <taxon>Gammaproteobacteria</taxon>
        <taxon>Vibrionales</taxon>
        <taxon>Vibrionaceae</taxon>
        <taxon>Vibrio</taxon>
    </lineage>
</organism>
<sequence length="49" mass="5493">MEWRSIERASVHGLQSHYWCNPLSFNNSMHLGIISLAGLLILLVIALST</sequence>
<keyword evidence="1" id="KW-0812">Transmembrane</keyword>
<reference evidence="2" key="1">
    <citation type="journal article" date="2015" name="MBio">
        <title>Eco-Evolutionary Dynamics of Episomes among Ecologically Cohesive Bacterial Populations.</title>
        <authorList>
            <person name="Xue H."/>
            <person name="Cordero O.X."/>
            <person name="Camas F.M."/>
            <person name="Trimble W."/>
            <person name="Meyer F."/>
            <person name="Guglielmini J."/>
            <person name="Rocha E.P."/>
            <person name="Polz M.F."/>
        </authorList>
    </citation>
    <scope>NUCLEOTIDE SEQUENCE</scope>
    <source>
        <strain evidence="2">FF_24</strain>
    </source>
</reference>
<evidence type="ECO:0000313" key="2">
    <source>
        <dbReference type="EMBL" id="AKN40417.1"/>
    </source>
</evidence>
<keyword evidence="1" id="KW-0472">Membrane</keyword>
<name>A0A0H4A0G9_VIBSP</name>
<protein>
    <submittedName>
        <fullName evidence="2">Uncharacterized protein</fullName>
    </submittedName>
</protein>
<keyword evidence="1" id="KW-1133">Transmembrane helix</keyword>
<dbReference type="AlphaFoldDB" id="A0A0H4A0G9"/>
<accession>A0A0H4A0G9</accession>
<feature type="transmembrane region" description="Helical" evidence="1">
    <location>
        <begin position="29"/>
        <end position="47"/>
    </location>
</feature>